<dbReference type="PANTHER" id="PTHR13333">
    <property type="entry name" value="M-AAA PROTEASE-INTERACTING PROTEIN 1, MITOCHONDRIAL"/>
    <property type="match status" value="1"/>
</dbReference>
<name>A0A0T6B4W0_9SCAR</name>
<dbReference type="GO" id="GO:0032979">
    <property type="term" value="P:protein insertion into mitochondrial inner membrane from matrix"/>
    <property type="evidence" value="ECO:0007669"/>
    <property type="project" value="TreeGrafter"/>
</dbReference>
<accession>A0A0T6B4W0</accession>
<evidence type="ECO:0000313" key="2">
    <source>
        <dbReference type="Proteomes" id="UP000051574"/>
    </source>
</evidence>
<sequence>MKNLITLYSTKINVNSGLFVKHLRCRIDANYARNYNKCCCPTILTQHLTSNCSYTSSTDNFKKNDTKKRFYSTNSGPPSTKLPPLMTFPEIMWPSLIKSIRNLILSTFIIKPYFDKEFNLPDFVRGSKQALEIVSSKISQGDVKNLEGLVTSDVVQSLQRSLALMSVFQREQIAVTSEDIVFSFPYQIGIIFNETDINQKRYVEITMVFHALRGLAAMRERGEQLPFNMAMMPEYQKRMSVCNYRFIREYTKGAE</sequence>
<dbReference type="GO" id="GO:0005743">
    <property type="term" value="C:mitochondrial inner membrane"/>
    <property type="evidence" value="ECO:0007669"/>
    <property type="project" value="TreeGrafter"/>
</dbReference>
<dbReference type="GO" id="GO:0043022">
    <property type="term" value="F:ribosome binding"/>
    <property type="evidence" value="ECO:0007669"/>
    <property type="project" value="TreeGrafter"/>
</dbReference>
<comment type="caution">
    <text evidence="1">The sequence shown here is derived from an EMBL/GenBank/DDBJ whole genome shotgun (WGS) entry which is preliminary data.</text>
</comment>
<reference evidence="1 2" key="1">
    <citation type="submission" date="2015-09" db="EMBL/GenBank/DDBJ databases">
        <title>Draft genome of the scarab beetle Oryctes borbonicus.</title>
        <authorList>
            <person name="Meyer J.M."/>
            <person name="Markov G.V."/>
            <person name="Baskaran P."/>
            <person name="Herrmann M."/>
            <person name="Sommer R.J."/>
            <person name="Roedelsperger C."/>
        </authorList>
    </citation>
    <scope>NUCLEOTIDE SEQUENCE [LARGE SCALE GENOMIC DNA]</scope>
    <source>
        <strain evidence="1">OB123</strain>
        <tissue evidence="1">Whole animal</tissue>
    </source>
</reference>
<dbReference type="Proteomes" id="UP000051574">
    <property type="component" value="Unassembled WGS sequence"/>
</dbReference>
<dbReference type="PANTHER" id="PTHR13333:SF5">
    <property type="entry name" value="M-AAA PROTEASE-INTERACTING PROTEIN 1, MITOCHONDRIAL"/>
    <property type="match status" value="1"/>
</dbReference>
<keyword evidence="2" id="KW-1185">Reference proteome</keyword>
<evidence type="ECO:0000313" key="1">
    <source>
        <dbReference type="EMBL" id="KRT82396.1"/>
    </source>
</evidence>
<dbReference type="EMBL" id="LJIG01009780">
    <property type="protein sequence ID" value="KRT82396.1"/>
    <property type="molecule type" value="Genomic_DNA"/>
</dbReference>
<proteinExistence type="predicted"/>
<organism evidence="1 2">
    <name type="scientific">Oryctes borbonicus</name>
    <dbReference type="NCBI Taxonomy" id="1629725"/>
    <lineage>
        <taxon>Eukaryota</taxon>
        <taxon>Metazoa</taxon>
        <taxon>Ecdysozoa</taxon>
        <taxon>Arthropoda</taxon>
        <taxon>Hexapoda</taxon>
        <taxon>Insecta</taxon>
        <taxon>Pterygota</taxon>
        <taxon>Neoptera</taxon>
        <taxon>Endopterygota</taxon>
        <taxon>Coleoptera</taxon>
        <taxon>Polyphaga</taxon>
        <taxon>Scarabaeiformia</taxon>
        <taxon>Scarabaeidae</taxon>
        <taxon>Dynastinae</taxon>
        <taxon>Oryctes</taxon>
    </lineage>
</organism>
<dbReference type="AlphaFoldDB" id="A0A0T6B4W0"/>
<gene>
    <name evidence="1" type="ORF">AMK59_3667</name>
</gene>
<dbReference type="OrthoDB" id="7249367at2759"/>
<protein>
    <recommendedName>
        <fullName evidence="3">Tim44-like domain-containing protein</fullName>
    </recommendedName>
</protein>
<feature type="non-terminal residue" evidence="1">
    <location>
        <position position="255"/>
    </location>
</feature>
<evidence type="ECO:0008006" key="3">
    <source>
        <dbReference type="Google" id="ProtNLM"/>
    </source>
</evidence>